<dbReference type="InterPro" id="IPR036291">
    <property type="entry name" value="NAD(P)-bd_dom_sf"/>
</dbReference>
<dbReference type="PANTHER" id="PTHR43333">
    <property type="entry name" value="2-HACID_DH_C DOMAIN-CONTAINING PROTEIN"/>
    <property type="match status" value="1"/>
</dbReference>
<reference evidence="4 5" key="1">
    <citation type="submission" date="2024-03" db="EMBL/GenBank/DDBJ databases">
        <title>Community enrichment and isolation of bacterial strains for fucoidan degradation.</title>
        <authorList>
            <person name="Sichert A."/>
        </authorList>
    </citation>
    <scope>NUCLEOTIDE SEQUENCE [LARGE SCALE GENOMIC DNA]</scope>
    <source>
        <strain evidence="4 5">AS76</strain>
    </source>
</reference>
<name>A0ABU9TSX2_9GAMM</name>
<evidence type="ECO:0000313" key="4">
    <source>
        <dbReference type="EMBL" id="MEM5536344.1"/>
    </source>
</evidence>
<dbReference type="Pfam" id="PF02826">
    <property type="entry name" value="2-Hacid_dh_C"/>
    <property type="match status" value="1"/>
</dbReference>
<sequence>MQKNIAFVGSISNREKAAWLAKISPLLAEAQLIRYEEITAEQRPTIEVAIVANPDPQALADLPNLRWVQSVWAGVERLVAELPHAQFEIVRMIDPNLASTMAEAVTAWTFYLHRDMPRYLCQQRRKAWIQHDLVALSDRKVGILGLGQLGRKSAERLVLNGFNVSGWSRRLTEIEGVTCLSGEEGFNDLLAQSDILICLLPLTAETRHLLDGKRLGLLPRGASLINFARGQIIDEGALLSHLATGQISHAVLDVFNTEPLPSESALWTAPNVTVLPHISAPTNIQTASKIVARNVIKYFESGEIPEAVIRSQGY</sequence>
<dbReference type="RefSeq" id="WP_342854257.1">
    <property type="nucleotide sequence ID" value="NZ_JBBMRA010000005.1"/>
</dbReference>
<evidence type="ECO:0000256" key="1">
    <source>
        <dbReference type="ARBA" id="ARBA00023002"/>
    </source>
</evidence>
<dbReference type="Gene3D" id="3.40.50.720">
    <property type="entry name" value="NAD(P)-binding Rossmann-like Domain"/>
    <property type="match status" value="2"/>
</dbReference>
<dbReference type="SUPFAM" id="SSF52283">
    <property type="entry name" value="Formate/glycerate dehydrogenase catalytic domain-like"/>
    <property type="match status" value="1"/>
</dbReference>
<dbReference type="CDD" id="cd12164">
    <property type="entry name" value="GDH_like_2"/>
    <property type="match status" value="1"/>
</dbReference>
<keyword evidence="1" id="KW-0560">Oxidoreductase</keyword>
<evidence type="ECO:0000259" key="3">
    <source>
        <dbReference type="Pfam" id="PF02826"/>
    </source>
</evidence>
<comment type="caution">
    <text evidence="4">The sequence shown here is derived from an EMBL/GenBank/DDBJ whole genome shotgun (WGS) entry which is preliminary data.</text>
</comment>
<dbReference type="InterPro" id="IPR006140">
    <property type="entry name" value="D-isomer_DH_NAD-bd"/>
</dbReference>
<dbReference type="EMBL" id="JBBMRA010000005">
    <property type="protein sequence ID" value="MEM5536344.1"/>
    <property type="molecule type" value="Genomic_DNA"/>
</dbReference>
<gene>
    <name evidence="4" type="ORF">WNY58_08050</name>
</gene>
<accession>A0ABU9TSX2</accession>
<evidence type="ECO:0000313" key="5">
    <source>
        <dbReference type="Proteomes" id="UP001449225"/>
    </source>
</evidence>
<dbReference type="PANTHER" id="PTHR43333:SF1">
    <property type="entry name" value="D-ISOMER SPECIFIC 2-HYDROXYACID DEHYDROGENASE NAD-BINDING DOMAIN-CONTAINING PROTEIN"/>
    <property type="match status" value="1"/>
</dbReference>
<keyword evidence="5" id="KW-1185">Reference proteome</keyword>
<proteinExistence type="predicted"/>
<protein>
    <submittedName>
        <fullName evidence="4">Glyoxylate/hydroxypyruvate reductase A</fullName>
    </submittedName>
</protein>
<evidence type="ECO:0000256" key="2">
    <source>
        <dbReference type="ARBA" id="ARBA00023027"/>
    </source>
</evidence>
<dbReference type="Proteomes" id="UP001449225">
    <property type="component" value="Unassembled WGS sequence"/>
</dbReference>
<feature type="domain" description="D-isomer specific 2-hydroxyacid dehydrogenase NAD-binding" evidence="3">
    <location>
        <begin position="110"/>
        <end position="279"/>
    </location>
</feature>
<keyword evidence="2" id="KW-0520">NAD</keyword>
<organism evidence="4 5">
    <name type="scientific">Neptuniibacter pectenicola</name>
    <dbReference type="NCBI Taxonomy" id="1806669"/>
    <lineage>
        <taxon>Bacteria</taxon>
        <taxon>Pseudomonadati</taxon>
        <taxon>Pseudomonadota</taxon>
        <taxon>Gammaproteobacteria</taxon>
        <taxon>Oceanospirillales</taxon>
        <taxon>Oceanospirillaceae</taxon>
        <taxon>Neptuniibacter</taxon>
    </lineage>
</organism>
<dbReference type="SUPFAM" id="SSF51735">
    <property type="entry name" value="NAD(P)-binding Rossmann-fold domains"/>
    <property type="match status" value="1"/>
</dbReference>